<name>A0ABQ1WCA7_9BACT</name>
<evidence type="ECO:0000313" key="1">
    <source>
        <dbReference type="EMBL" id="GGG23609.1"/>
    </source>
</evidence>
<evidence type="ECO:0000313" key="2">
    <source>
        <dbReference type="Proteomes" id="UP000634043"/>
    </source>
</evidence>
<comment type="caution">
    <text evidence="1">The sequence shown here is derived from an EMBL/GenBank/DDBJ whole genome shotgun (WGS) entry which is preliminary data.</text>
</comment>
<evidence type="ECO:0008006" key="3">
    <source>
        <dbReference type="Google" id="ProtNLM"/>
    </source>
</evidence>
<protein>
    <recommendedName>
        <fullName evidence="3">DUF1795 domain-containing protein</fullName>
    </recommendedName>
</protein>
<sequence length="186" mass="21377">MNMRYLAFLAIILIAGVTLADTKLKKTQITKEVSIMLPRDFTPLHDEGIASKYPAANRPVAVYSSPNGQVDFSMTQKRSQFRAHDLKMLREVYKANLLERFTKVDFIRDEVANINGRDYILFEFVSVMADERSGSHLAPVQKYSIMLYTVQGNQLMVFSLHMPFMMKNDWQDTAREVMGSLKIKTK</sequence>
<dbReference type="Proteomes" id="UP000634043">
    <property type="component" value="Unassembled WGS sequence"/>
</dbReference>
<organism evidence="1 2">
    <name type="scientific">Pontibacter amylolyticus</name>
    <dbReference type="NCBI Taxonomy" id="1424080"/>
    <lineage>
        <taxon>Bacteria</taxon>
        <taxon>Pseudomonadati</taxon>
        <taxon>Bacteroidota</taxon>
        <taxon>Cytophagia</taxon>
        <taxon>Cytophagales</taxon>
        <taxon>Hymenobacteraceae</taxon>
        <taxon>Pontibacter</taxon>
    </lineage>
</organism>
<gene>
    <name evidence="1" type="ORF">GCM10011323_29320</name>
</gene>
<dbReference type="EMBL" id="BMFP01000005">
    <property type="protein sequence ID" value="GGG23609.1"/>
    <property type="molecule type" value="Genomic_DNA"/>
</dbReference>
<accession>A0ABQ1WCA7</accession>
<proteinExistence type="predicted"/>
<reference evidence="2" key="1">
    <citation type="journal article" date="2019" name="Int. J. Syst. Evol. Microbiol.">
        <title>The Global Catalogue of Microorganisms (GCM) 10K type strain sequencing project: providing services to taxonomists for standard genome sequencing and annotation.</title>
        <authorList>
            <consortium name="The Broad Institute Genomics Platform"/>
            <consortium name="The Broad Institute Genome Sequencing Center for Infectious Disease"/>
            <person name="Wu L."/>
            <person name="Ma J."/>
        </authorList>
    </citation>
    <scope>NUCLEOTIDE SEQUENCE [LARGE SCALE GENOMIC DNA]</scope>
    <source>
        <strain evidence="2">CGMCC 1.12749</strain>
    </source>
</reference>
<keyword evidence="2" id="KW-1185">Reference proteome</keyword>